<dbReference type="PANTHER" id="PTHR43080:SF2">
    <property type="entry name" value="CBS DOMAIN-CONTAINING PROTEIN"/>
    <property type="match status" value="1"/>
</dbReference>
<keyword evidence="1 2" id="KW-0129">CBS domain</keyword>
<protein>
    <submittedName>
        <fullName evidence="4">CBS domain-containing protein</fullName>
    </submittedName>
</protein>
<dbReference type="OrthoDB" id="9790355at2"/>
<dbReference type="InterPro" id="IPR046342">
    <property type="entry name" value="CBS_dom_sf"/>
</dbReference>
<feature type="domain" description="CBS" evidence="3">
    <location>
        <begin position="9"/>
        <end position="65"/>
    </location>
</feature>
<dbReference type="AlphaFoldDB" id="A0A1G6S0I7"/>
<organism evidence="4 5">
    <name type="scientific">Peptococcus niger</name>
    <dbReference type="NCBI Taxonomy" id="2741"/>
    <lineage>
        <taxon>Bacteria</taxon>
        <taxon>Bacillati</taxon>
        <taxon>Bacillota</taxon>
        <taxon>Clostridia</taxon>
        <taxon>Eubacteriales</taxon>
        <taxon>Peptococcaceae</taxon>
        <taxon>Peptococcus</taxon>
    </lineage>
</organism>
<evidence type="ECO:0000313" key="4">
    <source>
        <dbReference type="EMBL" id="SDD10348.1"/>
    </source>
</evidence>
<keyword evidence="5" id="KW-1185">Reference proteome</keyword>
<dbReference type="EMBL" id="FNAF01000001">
    <property type="protein sequence ID" value="SDD10348.1"/>
    <property type="molecule type" value="Genomic_DNA"/>
</dbReference>
<dbReference type="InterPro" id="IPR051257">
    <property type="entry name" value="Diverse_CBS-Domain"/>
</dbReference>
<dbReference type="InterPro" id="IPR000644">
    <property type="entry name" value="CBS_dom"/>
</dbReference>
<dbReference type="STRING" id="2741.SAMN04489866_101184"/>
<dbReference type="Proteomes" id="UP000198995">
    <property type="component" value="Unassembled WGS sequence"/>
</dbReference>
<proteinExistence type="predicted"/>
<dbReference type="PANTHER" id="PTHR43080">
    <property type="entry name" value="CBS DOMAIN-CONTAINING PROTEIN CBSX3, MITOCHONDRIAL"/>
    <property type="match status" value="1"/>
</dbReference>
<evidence type="ECO:0000313" key="5">
    <source>
        <dbReference type="Proteomes" id="UP000198995"/>
    </source>
</evidence>
<evidence type="ECO:0000259" key="3">
    <source>
        <dbReference type="PROSITE" id="PS51371"/>
    </source>
</evidence>
<name>A0A1G6S0I7_PEPNI</name>
<dbReference type="SMART" id="SM00116">
    <property type="entry name" value="CBS"/>
    <property type="match status" value="2"/>
</dbReference>
<evidence type="ECO:0000256" key="2">
    <source>
        <dbReference type="PROSITE-ProRule" id="PRU00703"/>
    </source>
</evidence>
<dbReference type="RefSeq" id="WP_159427923.1">
    <property type="nucleotide sequence ID" value="NZ_FNAF01000001.1"/>
</dbReference>
<dbReference type="PROSITE" id="PS51371">
    <property type="entry name" value="CBS"/>
    <property type="match status" value="2"/>
</dbReference>
<gene>
    <name evidence="4" type="ORF">SAMN04489866_101184</name>
</gene>
<feature type="domain" description="CBS" evidence="3">
    <location>
        <begin position="98"/>
        <end position="153"/>
    </location>
</feature>
<evidence type="ECO:0000256" key="1">
    <source>
        <dbReference type="ARBA" id="ARBA00023122"/>
    </source>
</evidence>
<accession>A0A1G6S0I7</accession>
<dbReference type="Pfam" id="PF00571">
    <property type="entry name" value="CBS"/>
    <property type="match status" value="2"/>
</dbReference>
<reference evidence="4 5" key="1">
    <citation type="submission" date="2016-10" db="EMBL/GenBank/DDBJ databases">
        <authorList>
            <person name="de Groot N.N."/>
        </authorList>
    </citation>
    <scope>NUCLEOTIDE SEQUENCE [LARGE SCALE GENOMIC DNA]</scope>
    <source>
        <strain evidence="4 5">DSM 20475</strain>
    </source>
</reference>
<dbReference type="SUPFAM" id="SSF54631">
    <property type="entry name" value="CBS-domain pair"/>
    <property type="match status" value="1"/>
</dbReference>
<sequence length="153" mass="17250">MAEPISKIMETDVYTANENDTIADVLKILVDKRTSGLPIINDNREIVGFISDGDIMKFIAKQDPRIIDMTSFITVWYDIESFDQKLEDLLKINVMELATTKAITVDINEAVDDVARVLGKKKIKKVPVEENGKLVGVVSRSNIIRYIVQKHLS</sequence>
<dbReference type="Gene3D" id="3.10.580.10">
    <property type="entry name" value="CBS-domain"/>
    <property type="match status" value="1"/>
</dbReference>